<dbReference type="Proteomes" id="UP001336314">
    <property type="component" value="Unassembled WGS sequence"/>
</dbReference>
<evidence type="ECO:0000313" key="1">
    <source>
        <dbReference type="EMBL" id="MEE2003087.1"/>
    </source>
</evidence>
<accession>A0ABU7J9C7</accession>
<comment type="caution">
    <text evidence="1">The sequence shown here is derived from an EMBL/GenBank/DDBJ whole genome shotgun (WGS) entry which is preliminary data.</text>
</comment>
<protein>
    <submittedName>
        <fullName evidence="1">Uncharacterized protein</fullName>
    </submittedName>
</protein>
<evidence type="ECO:0000313" key="2">
    <source>
        <dbReference type="Proteomes" id="UP001336314"/>
    </source>
</evidence>
<organism evidence="1 2">
    <name type="scientific">Alkalimonas cellulosilytica</name>
    <dbReference type="NCBI Taxonomy" id="3058395"/>
    <lineage>
        <taxon>Bacteria</taxon>
        <taxon>Pseudomonadati</taxon>
        <taxon>Pseudomonadota</taxon>
        <taxon>Gammaproteobacteria</taxon>
        <taxon>Alkalimonas</taxon>
    </lineage>
</organism>
<keyword evidence="2" id="KW-1185">Reference proteome</keyword>
<proteinExistence type="predicted"/>
<sequence>MTKPQARLQQAFADRSAGVHWEQQGQYHYQCNGKPTDIEEPWRIGMDAKGHRIIQSLRFSKQHQMLLTVHWQQQGETAEQGQLAELSWQQGSAKPSSACYQLAKNHWQCQSGSTLLSGEQDGPWHFFPLLRVFSGAMVLALQQEQPLLLPNLELGADAQRLLPLWDRRQSFLLEKNSTHSTYAMQGGHYRPDNARFVLAQDGLLQRYHWQQTDALRWDIALERLK</sequence>
<gene>
    <name evidence="1" type="ORF">QWY20_16630</name>
</gene>
<reference evidence="1 2" key="1">
    <citation type="submission" date="2023-07" db="EMBL/GenBank/DDBJ databases">
        <title>Alkalimonas sp., MEB108 novel, alkaliphilic bacterium isolated from Lonar Lake, India.</title>
        <authorList>
            <person name="Joshi A."/>
            <person name="Thite S."/>
        </authorList>
    </citation>
    <scope>NUCLEOTIDE SEQUENCE [LARGE SCALE GENOMIC DNA]</scope>
    <source>
        <strain evidence="1 2">MEB108</strain>
    </source>
</reference>
<dbReference type="EMBL" id="JAUHLI010000021">
    <property type="protein sequence ID" value="MEE2003087.1"/>
    <property type="molecule type" value="Genomic_DNA"/>
</dbReference>
<dbReference type="RefSeq" id="WP_330130134.1">
    <property type="nucleotide sequence ID" value="NZ_JAUHLI010000021.1"/>
</dbReference>
<name>A0ABU7J9C7_9GAMM</name>